<sequence>MSKGSAIVTGSAQGIGRAIALRLASDGYDIAVNDLFFKENQLQELVGEIEGKGRKAVAIVGDVSKEEDVQNLVDKCVEELGELSVMVANAGIATPNTNIVDTPLDVWQNYLSINLTGTFLCYKAAAKQLIKQGKGGRIIGACSGAGKRGPPVYGSYATTKFGIRGLTQSLASEIGKYDITVNAYAPGGIDTQLLRDGDASISAALGGPPGTFLKILEARSVLPKKLGTPEDVAALVSYLVSEEAGFITGQSVSLNGGSFYD</sequence>
<protein>
    <recommendedName>
        <fullName evidence="6">Diacetyl reductase [(S)-acetoin forming]</fullName>
    </recommendedName>
</protein>
<gene>
    <name evidence="4" type="ORF">M422DRAFT_71667</name>
</gene>
<evidence type="ECO:0000256" key="3">
    <source>
        <dbReference type="RuleBase" id="RU000363"/>
    </source>
</evidence>
<dbReference type="InterPro" id="IPR020904">
    <property type="entry name" value="Sc_DH/Rdtase_CS"/>
</dbReference>
<dbReference type="Proteomes" id="UP000054279">
    <property type="component" value="Unassembled WGS sequence"/>
</dbReference>
<dbReference type="InterPro" id="IPR002347">
    <property type="entry name" value="SDR_fam"/>
</dbReference>
<dbReference type="Gene3D" id="3.40.50.720">
    <property type="entry name" value="NAD(P)-binding Rossmann-like Domain"/>
    <property type="match status" value="1"/>
</dbReference>
<dbReference type="OrthoDB" id="498125at2759"/>
<comment type="similarity">
    <text evidence="1 3">Belongs to the short-chain dehydrogenases/reductases (SDR) family.</text>
</comment>
<dbReference type="GO" id="GO:0048038">
    <property type="term" value="F:quinone binding"/>
    <property type="evidence" value="ECO:0007669"/>
    <property type="project" value="TreeGrafter"/>
</dbReference>
<accession>A0A0C9UEF9</accession>
<dbReference type="EMBL" id="KN837337">
    <property type="protein sequence ID" value="KIJ27377.1"/>
    <property type="molecule type" value="Genomic_DNA"/>
</dbReference>
<evidence type="ECO:0000313" key="5">
    <source>
        <dbReference type="Proteomes" id="UP000054279"/>
    </source>
</evidence>
<dbReference type="GO" id="GO:0016616">
    <property type="term" value="F:oxidoreductase activity, acting on the CH-OH group of donors, NAD or NADP as acceptor"/>
    <property type="evidence" value="ECO:0007669"/>
    <property type="project" value="TreeGrafter"/>
</dbReference>
<dbReference type="AlphaFoldDB" id="A0A0C9UEF9"/>
<dbReference type="HOGENOM" id="CLU_010194_1_0_1"/>
<proteinExistence type="inferred from homology"/>
<evidence type="ECO:0008006" key="6">
    <source>
        <dbReference type="Google" id="ProtNLM"/>
    </source>
</evidence>
<reference evidence="4 5" key="1">
    <citation type="submission" date="2014-06" db="EMBL/GenBank/DDBJ databases">
        <title>Evolutionary Origins and Diversification of the Mycorrhizal Mutualists.</title>
        <authorList>
            <consortium name="DOE Joint Genome Institute"/>
            <consortium name="Mycorrhizal Genomics Consortium"/>
            <person name="Kohler A."/>
            <person name="Kuo A."/>
            <person name="Nagy L.G."/>
            <person name="Floudas D."/>
            <person name="Copeland A."/>
            <person name="Barry K.W."/>
            <person name="Cichocki N."/>
            <person name="Veneault-Fourrey C."/>
            <person name="LaButti K."/>
            <person name="Lindquist E.A."/>
            <person name="Lipzen A."/>
            <person name="Lundell T."/>
            <person name="Morin E."/>
            <person name="Murat C."/>
            <person name="Riley R."/>
            <person name="Ohm R."/>
            <person name="Sun H."/>
            <person name="Tunlid A."/>
            <person name="Henrissat B."/>
            <person name="Grigoriev I.V."/>
            <person name="Hibbett D.S."/>
            <person name="Martin F."/>
        </authorList>
    </citation>
    <scope>NUCLEOTIDE SEQUENCE [LARGE SCALE GENOMIC DNA]</scope>
    <source>
        <strain evidence="4 5">SS14</strain>
    </source>
</reference>
<dbReference type="PANTHER" id="PTHR42760:SF121">
    <property type="entry name" value="3-OXOACYL-(ACYL-CARRIER-PROTEIN) REDUCTASE"/>
    <property type="match status" value="1"/>
</dbReference>
<dbReference type="InterPro" id="IPR036291">
    <property type="entry name" value="NAD(P)-bd_dom_sf"/>
</dbReference>
<dbReference type="PROSITE" id="PS00061">
    <property type="entry name" value="ADH_SHORT"/>
    <property type="match status" value="1"/>
</dbReference>
<dbReference type="PRINTS" id="PR00081">
    <property type="entry name" value="GDHRDH"/>
</dbReference>
<dbReference type="SUPFAM" id="SSF51735">
    <property type="entry name" value="NAD(P)-binding Rossmann-fold domains"/>
    <property type="match status" value="1"/>
</dbReference>
<dbReference type="FunFam" id="3.40.50.720:FF:000084">
    <property type="entry name" value="Short-chain dehydrogenase reductase"/>
    <property type="match status" value="1"/>
</dbReference>
<dbReference type="PRINTS" id="PR00080">
    <property type="entry name" value="SDRFAMILY"/>
</dbReference>
<evidence type="ECO:0000313" key="4">
    <source>
        <dbReference type="EMBL" id="KIJ27377.1"/>
    </source>
</evidence>
<keyword evidence="5" id="KW-1185">Reference proteome</keyword>
<dbReference type="PANTHER" id="PTHR42760">
    <property type="entry name" value="SHORT-CHAIN DEHYDROGENASES/REDUCTASES FAMILY MEMBER"/>
    <property type="match status" value="1"/>
</dbReference>
<dbReference type="GO" id="GO:0006633">
    <property type="term" value="P:fatty acid biosynthetic process"/>
    <property type="evidence" value="ECO:0007669"/>
    <property type="project" value="TreeGrafter"/>
</dbReference>
<evidence type="ECO:0000256" key="2">
    <source>
        <dbReference type="ARBA" id="ARBA00022857"/>
    </source>
</evidence>
<organism evidence="4 5">
    <name type="scientific">Sphaerobolus stellatus (strain SS14)</name>
    <dbReference type="NCBI Taxonomy" id="990650"/>
    <lineage>
        <taxon>Eukaryota</taxon>
        <taxon>Fungi</taxon>
        <taxon>Dikarya</taxon>
        <taxon>Basidiomycota</taxon>
        <taxon>Agaricomycotina</taxon>
        <taxon>Agaricomycetes</taxon>
        <taxon>Phallomycetidae</taxon>
        <taxon>Geastrales</taxon>
        <taxon>Sphaerobolaceae</taxon>
        <taxon>Sphaerobolus</taxon>
    </lineage>
</organism>
<keyword evidence="2" id="KW-0521">NADP</keyword>
<name>A0A0C9UEF9_SPHS4</name>
<evidence type="ECO:0000256" key="1">
    <source>
        <dbReference type="ARBA" id="ARBA00006484"/>
    </source>
</evidence>
<dbReference type="Pfam" id="PF00106">
    <property type="entry name" value="adh_short"/>
    <property type="match status" value="1"/>
</dbReference>